<dbReference type="Proteomes" id="UP000000467">
    <property type="component" value="Chromosome"/>
</dbReference>
<proteinExistence type="predicted"/>
<keyword evidence="2" id="KW-1185">Reference proteome</keyword>
<evidence type="ECO:0000313" key="1">
    <source>
        <dbReference type="EMBL" id="AFV12769.1"/>
    </source>
</evidence>
<accession>K4LXT8</accession>
<gene>
    <name evidence="1" type="ordered locus">Tph_c25950</name>
</gene>
<dbReference type="EMBL" id="CP003732">
    <property type="protein sequence ID" value="AFV12769.1"/>
    <property type="molecule type" value="Genomic_DNA"/>
</dbReference>
<dbReference type="KEGG" id="tpz:Tph_c25950"/>
<dbReference type="AlphaFoldDB" id="K4LXT8"/>
<protein>
    <submittedName>
        <fullName evidence="1">Uncharacterized protein</fullName>
    </submittedName>
</protein>
<dbReference type="HOGENOM" id="CLU_2290371_0_0_9"/>
<organism evidence="1 2">
    <name type="scientific">Thermacetogenium phaeum (strain ATCC BAA-254 / DSM 26808 / PB)</name>
    <dbReference type="NCBI Taxonomy" id="1089553"/>
    <lineage>
        <taxon>Bacteria</taxon>
        <taxon>Bacillati</taxon>
        <taxon>Bacillota</taxon>
        <taxon>Clostridia</taxon>
        <taxon>Thermoanaerobacterales</taxon>
        <taxon>Thermoanaerobacteraceae</taxon>
        <taxon>Thermacetogenium</taxon>
    </lineage>
</organism>
<reference evidence="1 2" key="1">
    <citation type="journal article" date="2012" name="BMC Genomics">
        <title>Genome-guided analysis of physiological and morphological traits of the fermentative acetate oxidizer Thermacetogenium phaeum.</title>
        <authorList>
            <person name="Oehler D."/>
            <person name="Poehlein A."/>
            <person name="Leimbach A."/>
            <person name="Muller N."/>
            <person name="Daniel R."/>
            <person name="Gottschalk G."/>
            <person name="Schink B."/>
        </authorList>
    </citation>
    <scope>NUCLEOTIDE SEQUENCE [LARGE SCALE GENOMIC DNA]</scope>
    <source>
        <strain evidence="2">ATCC BAA-254 / DSM 26808 / PB</strain>
    </source>
</reference>
<dbReference type="STRING" id="1089553.Tph_c25950"/>
<name>K4LXT8_THEPS</name>
<sequence length="101" mass="11958">MASTRFLLQESLPKEGHFRFTGLLCDISETYPKPEQDRDNFVSALREILPPGRYRVVILANRGFARVTFLQHLGKLKFKFVVRPRRRYGWNLKASREHWVP</sequence>
<evidence type="ECO:0000313" key="2">
    <source>
        <dbReference type="Proteomes" id="UP000000467"/>
    </source>
</evidence>